<evidence type="ECO:0000256" key="6">
    <source>
        <dbReference type="ARBA" id="ARBA00022597"/>
    </source>
</evidence>
<evidence type="ECO:0000259" key="17">
    <source>
        <dbReference type="PROSITE" id="PS51098"/>
    </source>
</evidence>
<dbReference type="AlphaFoldDB" id="A0A128EVD3"/>
<feature type="transmembrane region" description="Helical" evidence="16">
    <location>
        <begin position="310"/>
        <end position="332"/>
    </location>
</feature>
<dbReference type="CDD" id="cd00212">
    <property type="entry name" value="PTS_IIB_glc"/>
    <property type="match status" value="1"/>
</dbReference>
<feature type="transmembrane region" description="Helical" evidence="16">
    <location>
        <begin position="261"/>
        <end position="279"/>
    </location>
</feature>
<keyword evidence="5" id="KW-1003">Cell membrane</keyword>
<dbReference type="PANTHER" id="PTHR30009">
    <property type="entry name" value="CYTOCHROME C-TYPE SYNTHESIS PROTEIN AND PTS TRANSMEMBRANE COMPONENT"/>
    <property type="match status" value="1"/>
</dbReference>
<keyword evidence="9 16" id="KW-0812">Transmembrane</keyword>
<evidence type="ECO:0000256" key="5">
    <source>
        <dbReference type="ARBA" id="ARBA00022475"/>
    </source>
</evidence>
<feature type="transmembrane region" description="Helical" evidence="16">
    <location>
        <begin position="364"/>
        <end position="384"/>
    </location>
</feature>
<keyword evidence="10" id="KW-0418">Kinase</keyword>
<gene>
    <name evidence="19" type="primary">ptsG_1</name>
    <name evidence="19" type="ORF">GCE9029_00637</name>
</gene>
<feature type="domain" description="PTS EIIB type-1" evidence="17">
    <location>
        <begin position="410"/>
        <end position="488"/>
    </location>
</feature>
<feature type="transmembrane region" description="Helical" evidence="16">
    <location>
        <begin position="160"/>
        <end position="180"/>
    </location>
</feature>
<feature type="transmembrane region" description="Helical" evidence="16">
    <location>
        <begin position="122"/>
        <end position="140"/>
    </location>
</feature>
<dbReference type="FunFam" id="3.30.1360.60:FF:000001">
    <property type="entry name" value="PTS system glucose-specific IIBC component PtsG"/>
    <property type="match status" value="1"/>
</dbReference>
<evidence type="ECO:0000256" key="10">
    <source>
        <dbReference type="ARBA" id="ARBA00022777"/>
    </source>
</evidence>
<dbReference type="Gene3D" id="3.30.1360.60">
    <property type="entry name" value="Glucose permease domain IIB"/>
    <property type="match status" value="1"/>
</dbReference>
<dbReference type="GO" id="GO:0009401">
    <property type="term" value="P:phosphoenolpyruvate-dependent sugar phosphotransferase system"/>
    <property type="evidence" value="ECO:0007669"/>
    <property type="project" value="UniProtKB-KW"/>
</dbReference>
<dbReference type="NCBIfam" id="TIGR02002">
    <property type="entry name" value="PTS-II-BC-glcB"/>
    <property type="match status" value="1"/>
</dbReference>
<dbReference type="InterPro" id="IPR050429">
    <property type="entry name" value="PTS_Glucose_EIICBA"/>
</dbReference>
<keyword evidence="6" id="KW-0762">Sugar transport</keyword>
<accession>A0A128EVD3</accession>
<keyword evidence="8" id="KW-0598">Phosphotransferase system</keyword>
<dbReference type="Pfam" id="PF00367">
    <property type="entry name" value="PTS_EIIB"/>
    <property type="match status" value="1"/>
</dbReference>
<organism evidence="19 20">
    <name type="scientific">Grimontia celer</name>
    <dbReference type="NCBI Taxonomy" id="1796497"/>
    <lineage>
        <taxon>Bacteria</taxon>
        <taxon>Pseudomonadati</taxon>
        <taxon>Pseudomonadota</taxon>
        <taxon>Gammaproteobacteria</taxon>
        <taxon>Vibrionales</taxon>
        <taxon>Vibrionaceae</taxon>
        <taxon>Grimontia</taxon>
    </lineage>
</organism>
<dbReference type="InterPro" id="IPR013013">
    <property type="entry name" value="PTS_EIIC_1"/>
</dbReference>
<dbReference type="Proteomes" id="UP000071641">
    <property type="component" value="Unassembled WGS sequence"/>
</dbReference>
<evidence type="ECO:0000256" key="2">
    <source>
        <dbReference type="ARBA" id="ARBA00011910"/>
    </source>
</evidence>
<dbReference type="GO" id="GO:0005886">
    <property type="term" value="C:plasma membrane"/>
    <property type="evidence" value="ECO:0007669"/>
    <property type="project" value="UniProtKB-SubCell"/>
</dbReference>
<protein>
    <recommendedName>
        <fullName evidence="3">PTS system glucose-specific EIICB component</fullName>
        <ecNumber evidence="2">2.7.1.199</ecNumber>
    </recommendedName>
    <alternativeName>
        <fullName evidence="13">EIICB-Glc</fullName>
    </alternativeName>
</protein>
<dbReference type="InterPro" id="IPR011299">
    <property type="entry name" value="PTS_IIBC_glc"/>
</dbReference>
<evidence type="ECO:0000256" key="14">
    <source>
        <dbReference type="ARBA" id="ARBA00047336"/>
    </source>
</evidence>
<dbReference type="EMBL" id="FIZX01000001">
    <property type="protein sequence ID" value="CZF78125.1"/>
    <property type="molecule type" value="Genomic_DNA"/>
</dbReference>
<keyword evidence="4" id="KW-0813">Transport</keyword>
<dbReference type="InterPro" id="IPR036878">
    <property type="entry name" value="Glu_permease_IIB"/>
</dbReference>
<dbReference type="GO" id="GO:0008982">
    <property type="term" value="F:protein-N(PI)-phosphohistidine-sugar phosphotransferase activity"/>
    <property type="evidence" value="ECO:0007669"/>
    <property type="project" value="InterPro"/>
</dbReference>
<evidence type="ECO:0000256" key="12">
    <source>
        <dbReference type="ARBA" id="ARBA00023136"/>
    </source>
</evidence>
<evidence type="ECO:0000313" key="20">
    <source>
        <dbReference type="Proteomes" id="UP000071641"/>
    </source>
</evidence>
<evidence type="ECO:0000256" key="13">
    <source>
        <dbReference type="ARBA" id="ARBA00032303"/>
    </source>
</evidence>
<dbReference type="InterPro" id="IPR001996">
    <property type="entry name" value="PTS_IIB_1"/>
</dbReference>
<evidence type="ECO:0000256" key="8">
    <source>
        <dbReference type="ARBA" id="ARBA00022683"/>
    </source>
</evidence>
<feature type="domain" description="PTS EIIC type-1" evidence="18">
    <location>
        <begin position="3"/>
        <end position="396"/>
    </location>
</feature>
<proteinExistence type="predicted"/>
<evidence type="ECO:0000256" key="4">
    <source>
        <dbReference type="ARBA" id="ARBA00022448"/>
    </source>
</evidence>
<dbReference type="RefSeq" id="WP_062660987.1">
    <property type="nucleotide sequence ID" value="NZ_FIZX01000001.1"/>
</dbReference>
<dbReference type="PROSITE" id="PS51103">
    <property type="entry name" value="PTS_EIIC_TYPE_1"/>
    <property type="match status" value="1"/>
</dbReference>
<evidence type="ECO:0000313" key="19">
    <source>
        <dbReference type="EMBL" id="CZF78125.1"/>
    </source>
</evidence>
<keyword evidence="20" id="KW-1185">Reference proteome</keyword>
<keyword evidence="12 16" id="KW-0472">Membrane</keyword>
<comment type="subcellular location">
    <subcellularLocation>
        <location evidence="1">Cell membrane</location>
        <topology evidence="1">Multi-pass membrane protein</topology>
    </subcellularLocation>
</comment>
<dbReference type="PANTHER" id="PTHR30009:SF20">
    <property type="entry name" value="PTS SYSTEM GLUCOSE-SPECIFIC EIICB COMPONENT-RELATED"/>
    <property type="match status" value="1"/>
</dbReference>
<feature type="transmembrane region" description="Helical" evidence="16">
    <location>
        <begin position="57"/>
        <end position="75"/>
    </location>
</feature>
<dbReference type="GO" id="GO:0090564">
    <property type="term" value="F:protein-phosphocysteine-glucose phosphotransferase system transporter activity"/>
    <property type="evidence" value="ECO:0007669"/>
    <property type="project" value="TreeGrafter"/>
</dbReference>
<dbReference type="InterPro" id="IPR003352">
    <property type="entry name" value="PTS_EIIC"/>
</dbReference>
<sequence length="488" mass="52550">MFSSFFGQAQKVGRSLMLPVAVLPAAGLMLGVGNFGLTQQLFFPDAFWSIMMQSADMIFGNITLLFVIGVAIGLAKNNDGTAALAAVAGWVVFNAAMGQTVVLRGIEAHQGYLTQMMGINSLNTGIFGSLLIGSFAAYFFNRFHTIKLPDYLAFFAGKRFVPIITAFVSLFLGIACAFVWPLVSAGIYGGIDAVSGLGQPAAFGIYGFVERALIPLGLHHVWNAVWFFEVGSFVNENGDVVRGELQRFFAGDKTATGLGGGFMYTMWALPAAALAMYHCAAPEKKVMVGGLMASAAFTSWLTGITEPVEFTFLFVAPVLYFVHCVLTGIGFAITNYFEILHSTDFAHGALQFFLYWGLSENAALYAIIGPLWAALYYFLFRFAITTFDLKTPGRESETEAEVATSNVVGEELAHNLVFAMGGKSNIQNVDACITRLRVNLKDIKQANIDSIKALGAVDVMVVGDNLQAIFGTQSDNIKTDMTAVLGSS</sequence>
<evidence type="ECO:0000256" key="15">
    <source>
        <dbReference type="PROSITE-ProRule" id="PRU00421"/>
    </source>
</evidence>
<dbReference type="PROSITE" id="PS01035">
    <property type="entry name" value="PTS_EIIB_TYPE_1_CYS"/>
    <property type="match status" value="1"/>
</dbReference>
<dbReference type="GO" id="GO:0055056">
    <property type="term" value="F:D-glucose transmembrane transporter activity"/>
    <property type="evidence" value="ECO:0007669"/>
    <property type="project" value="InterPro"/>
</dbReference>
<dbReference type="SUPFAM" id="SSF55604">
    <property type="entry name" value="Glucose permease domain IIB"/>
    <property type="match status" value="1"/>
</dbReference>
<dbReference type="STRING" id="1796497.GCE9029_00637"/>
<dbReference type="PROSITE" id="PS51098">
    <property type="entry name" value="PTS_EIIB_TYPE_1"/>
    <property type="match status" value="1"/>
</dbReference>
<evidence type="ECO:0000256" key="1">
    <source>
        <dbReference type="ARBA" id="ARBA00004651"/>
    </source>
</evidence>
<dbReference type="GO" id="GO:1904659">
    <property type="term" value="P:D-glucose transmembrane transport"/>
    <property type="evidence" value="ECO:0007669"/>
    <property type="project" value="InterPro"/>
</dbReference>
<evidence type="ECO:0000256" key="7">
    <source>
        <dbReference type="ARBA" id="ARBA00022679"/>
    </source>
</evidence>
<keyword evidence="7" id="KW-0808">Transferase</keyword>
<dbReference type="Pfam" id="PF02378">
    <property type="entry name" value="PTS_EIIC"/>
    <property type="match status" value="1"/>
</dbReference>
<feature type="transmembrane region" description="Helical" evidence="16">
    <location>
        <begin position="286"/>
        <end position="304"/>
    </location>
</feature>
<dbReference type="NCBIfam" id="TIGR00826">
    <property type="entry name" value="EIIB_glc"/>
    <property type="match status" value="1"/>
</dbReference>
<dbReference type="EC" id="2.7.1.199" evidence="2"/>
<feature type="active site" description="Phosphocysteine intermediate; for EIIB activity" evidence="15">
    <location>
        <position position="432"/>
    </location>
</feature>
<dbReference type="OrthoDB" id="7571469at2"/>
<comment type="catalytic activity">
    <reaction evidence="14">
        <text>N(pros)-phospho-L-histidyl-[protein] + D-glucose(out) = D-glucose 6-phosphate(in) + L-histidyl-[protein]</text>
        <dbReference type="Rhea" id="RHEA:33367"/>
        <dbReference type="Rhea" id="RHEA-COMP:9745"/>
        <dbReference type="Rhea" id="RHEA-COMP:9746"/>
        <dbReference type="ChEBI" id="CHEBI:4167"/>
        <dbReference type="ChEBI" id="CHEBI:29979"/>
        <dbReference type="ChEBI" id="CHEBI:61548"/>
        <dbReference type="ChEBI" id="CHEBI:64837"/>
        <dbReference type="EC" id="2.7.1.199"/>
    </reaction>
</comment>
<evidence type="ECO:0000256" key="9">
    <source>
        <dbReference type="ARBA" id="ARBA00022692"/>
    </source>
</evidence>
<evidence type="ECO:0000256" key="3">
    <source>
        <dbReference type="ARBA" id="ARBA00021468"/>
    </source>
</evidence>
<reference evidence="20" key="1">
    <citation type="submission" date="2016-02" db="EMBL/GenBank/DDBJ databases">
        <authorList>
            <person name="Rodrigo-Torres Lidia"/>
            <person name="Arahal R.David."/>
        </authorList>
    </citation>
    <scope>NUCLEOTIDE SEQUENCE [LARGE SCALE GENOMIC DNA]</scope>
    <source>
        <strain evidence="20">CECT 9029</strain>
    </source>
</reference>
<feature type="transmembrane region" description="Helical" evidence="16">
    <location>
        <begin position="16"/>
        <end position="37"/>
    </location>
</feature>
<name>A0A128EVD3_9GAMM</name>
<dbReference type="GO" id="GO:0016301">
    <property type="term" value="F:kinase activity"/>
    <property type="evidence" value="ECO:0007669"/>
    <property type="project" value="UniProtKB-KW"/>
</dbReference>
<keyword evidence="11 16" id="KW-1133">Transmembrane helix</keyword>
<evidence type="ECO:0000259" key="18">
    <source>
        <dbReference type="PROSITE" id="PS51103"/>
    </source>
</evidence>
<evidence type="ECO:0000256" key="16">
    <source>
        <dbReference type="SAM" id="Phobius"/>
    </source>
</evidence>
<feature type="transmembrane region" description="Helical" evidence="16">
    <location>
        <begin position="82"/>
        <end position="102"/>
    </location>
</feature>
<dbReference type="InterPro" id="IPR018113">
    <property type="entry name" value="PTrfase_EIIB_Cys"/>
</dbReference>
<evidence type="ECO:0000256" key="11">
    <source>
        <dbReference type="ARBA" id="ARBA00022989"/>
    </source>
</evidence>